<sequence length="165" mass="17403">MVEDKPYRLSDIADALGIPLTRVRTMRARGHTGMWDSGVDESADDFGRGWRTYSFTDAVAFACVLELIERGVAADVAGSVIGNCRGWLAGHHADAPALADTWIGVVHLNGSAGHVGGHLAQVLASVEQQVGRDIRDTKGGGGSAVFLVNASNHARRVREALASAD</sequence>
<dbReference type="AlphaFoldDB" id="A0A0D6JIS9"/>
<protein>
    <submittedName>
        <fullName evidence="1">Uncharacterized protein</fullName>
    </submittedName>
</protein>
<dbReference type="KEGG" id="fiy:BN1229_v1_3284"/>
<evidence type="ECO:0000313" key="2">
    <source>
        <dbReference type="Proteomes" id="UP000033187"/>
    </source>
</evidence>
<evidence type="ECO:0000313" key="1">
    <source>
        <dbReference type="EMBL" id="CPR21851.1"/>
    </source>
</evidence>
<accession>A0A0D6JIS9</accession>
<name>A0A0D6JIS9_9HYPH</name>
<gene>
    <name evidence="1" type="ORF">YBN1229_v1_3284</name>
</gene>
<proteinExistence type="predicted"/>
<keyword evidence="2" id="KW-1185">Reference proteome</keyword>
<organism evidence="1 2">
    <name type="scientific">Candidatus Filomicrobium marinum</name>
    <dbReference type="NCBI Taxonomy" id="1608628"/>
    <lineage>
        <taxon>Bacteria</taxon>
        <taxon>Pseudomonadati</taxon>
        <taxon>Pseudomonadota</taxon>
        <taxon>Alphaproteobacteria</taxon>
        <taxon>Hyphomicrobiales</taxon>
        <taxon>Hyphomicrobiaceae</taxon>
        <taxon>Filomicrobium</taxon>
    </lineage>
</organism>
<dbReference type="EMBL" id="LN829119">
    <property type="protein sequence ID" value="CPR21851.1"/>
    <property type="molecule type" value="Genomic_DNA"/>
</dbReference>
<dbReference type="KEGG" id="fil:BN1229_v1_2633"/>
<dbReference type="Proteomes" id="UP000033187">
    <property type="component" value="Chromosome 1"/>
</dbReference>
<dbReference type="RefSeq" id="WP_046478478.1">
    <property type="nucleotide sequence ID" value="NZ_LN829118.1"/>
</dbReference>
<reference evidence="2" key="1">
    <citation type="submission" date="2015-02" db="EMBL/GenBank/DDBJ databases">
        <authorList>
            <person name="Chooi Y.-H."/>
        </authorList>
    </citation>
    <scope>NUCLEOTIDE SEQUENCE [LARGE SCALE GENOMIC DNA]</scope>
    <source>
        <strain evidence="2">strain Y</strain>
    </source>
</reference>